<dbReference type="RefSeq" id="XP_029635620.1">
    <property type="nucleotide sequence ID" value="XM_029779760.2"/>
</dbReference>
<dbReference type="PIRSF" id="PIRSF005956">
    <property type="entry name" value="BtpA"/>
    <property type="match status" value="1"/>
</dbReference>
<dbReference type="PANTHER" id="PTHR21381:SF3">
    <property type="entry name" value="SGC REGION PROTEIN SGCQ-RELATED"/>
    <property type="match status" value="1"/>
</dbReference>
<dbReference type="InterPro" id="IPR011060">
    <property type="entry name" value="RibuloseP-bd_barrel"/>
</dbReference>
<dbReference type="KEGG" id="osn:115210956"/>
<protein>
    <submittedName>
        <fullName evidence="3">Uncharacterized protein F13E9.13, mitochondrial</fullName>
    </submittedName>
</protein>
<accession>A0A6P7SBQ8</accession>
<dbReference type="PANTHER" id="PTHR21381">
    <property type="entry name" value="ZGC:162297"/>
    <property type="match status" value="1"/>
</dbReference>
<evidence type="ECO:0000313" key="2">
    <source>
        <dbReference type="Proteomes" id="UP000515154"/>
    </source>
</evidence>
<dbReference type="SUPFAM" id="SSF51366">
    <property type="entry name" value="Ribulose-phoshate binding barrel"/>
    <property type="match status" value="1"/>
</dbReference>
<sequence>MEAFVKLFQRSKTIIIGMIHVKSLPGTPLYKCGMVDIIDKACTEAEVYKNADIDGIMLENMLDIPYLHSKDVGPEIVASMAVVMNEVKKVFNKKPIGIQILAGANEAALAVCKATGADFIRAEGFIFSHVADEGLMNACAGSLLRYRRQLDADDILVFSDIKKKHSSHSITEDIDIVETAKAAEFFLSDGVILTGTATGSPADQSELEAVKKAVNIPVLVGSGVTCENLADFVEANAIIVGSHFKDVGHWKNDLDIHRVVSFMEKAKKLRSAGN</sequence>
<dbReference type="Proteomes" id="UP000515154">
    <property type="component" value="Linkage group LG4"/>
</dbReference>
<gene>
    <name evidence="3" type="primary">LOC115210956</name>
</gene>
<name>A0A6P7SBQ8_9MOLL</name>
<comment type="similarity">
    <text evidence="1">Belongs to the BtpA family.</text>
</comment>
<keyword evidence="2" id="KW-1185">Reference proteome</keyword>
<dbReference type="AlphaFoldDB" id="A0A6P7SBQ8"/>
<reference evidence="3" key="1">
    <citation type="submission" date="2025-08" db="UniProtKB">
        <authorList>
            <consortium name="RefSeq"/>
        </authorList>
    </citation>
    <scope>IDENTIFICATION</scope>
</reference>
<organism evidence="2 3">
    <name type="scientific">Octopus sinensis</name>
    <name type="common">East Asian common octopus</name>
    <dbReference type="NCBI Taxonomy" id="2607531"/>
    <lineage>
        <taxon>Eukaryota</taxon>
        <taxon>Metazoa</taxon>
        <taxon>Spiralia</taxon>
        <taxon>Lophotrochozoa</taxon>
        <taxon>Mollusca</taxon>
        <taxon>Cephalopoda</taxon>
        <taxon>Coleoidea</taxon>
        <taxon>Octopodiformes</taxon>
        <taxon>Octopoda</taxon>
        <taxon>Incirrata</taxon>
        <taxon>Octopodidae</taxon>
        <taxon>Octopus</taxon>
    </lineage>
</organism>
<dbReference type="Gene3D" id="3.20.20.70">
    <property type="entry name" value="Aldolase class I"/>
    <property type="match status" value="1"/>
</dbReference>
<dbReference type="InterPro" id="IPR005137">
    <property type="entry name" value="BtpA"/>
</dbReference>
<dbReference type="InterPro" id="IPR013785">
    <property type="entry name" value="Aldolase_TIM"/>
</dbReference>
<dbReference type="NCBIfam" id="TIGR00259">
    <property type="entry name" value="thylakoid_BtpA"/>
    <property type="match status" value="1"/>
</dbReference>
<proteinExistence type="inferred from homology"/>
<evidence type="ECO:0000256" key="1">
    <source>
        <dbReference type="ARBA" id="ARBA00006007"/>
    </source>
</evidence>
<dbReference type="Pfam" id="PF03437">
    <property type="entry name" value="BtpA"/>
    <property type="match status" value="1"/>
</dbReference>
<evidence type="ECO:0000313" key="3">
    <source>
        <dbReference type="RefSeq" id="XP_029635620.1"/>
    </source>
</evidence>